<dbReference type="AlphaFoldDB" id="A0A0E9T687"/>
<feature type="compositionally biased region" description="Polar residues" evidence="1">
    <location>
        <begin position="16"/>
        <end position="27"/>
    </location>
</feature>
<reference evidence="2" key="2">
    <citation type="journal article" date="2015" name="Fish Shellfish Immunol.">
        <title>Early steps in the European eel (Anguilla anguilla)-Vibrio vulnificus interaction in the gills: Role of the RtxA13 toxin.</title>
        <authorList>
            <person name="Callol A."/>
            <person name="Pajuelo D."/>
            <person name="Ebbesson L."/>
            <person name="Teles M."/>
            <person name="MacKenzie S."/>
            <person name="Amaro C."/>
        </authorList>
    </citation>
    <scope>NUCLEOTIDE SEQUENCE</scope>
</reference>
<proteinExistence type="predicted"/>
<accession>A0A0E9T687</accession>
<sequence>MQRSGLIPLTGFPPANTDQAGSTAAGD</sequence>
<protein>
    <submittedName>
        <fullName evidence="2">Uncharacterized protein</fullName>
    </submittedName>
</protein>
<organism evidence="2">
    <name type="scientific">Anguilla anguilla</name>
    <name type="common">European freshwater eel</name>
    <name type="synonym">Muraena anguilla</name>
    <dbReference type="NCBI Taxonomy" id="7936"/>
    <lineage>
        <taxon>Eukaryota</taxon>
        <taxon>Metazoa</taxon>
        <taxon>Chordata</taxon>
        <taxon>Craniata</taxon>
        <taxon>Vertebrata</taxon>
        <taxon>Euteleostomi</taxon>
        <taxon>Actinopterygii</taxon>
        <taxon>Neopterygii</taxon>
        <taxon>Teleostei</taxon>
        <taxon>Anguilliformes</taxon>
        <taxon>Anguillidae</taxon>
        <taxon>Anguilla</taxon>
    </lineage>
</organism>
<evidence type="ECO:0000313" key="2">
    <source>
        <dbReference type="EMBL" id="JAH48440.1"/>
    </source>
</evidence>
<dbReference type="EMBL" id="GBXM01060137">
    <property type="protein sequence ID" value="JAH48440.1"/>
    <property type="molecule type" value="Transcribed_RNA"/>
</dbReference>
<evidence type="ECO:0000256" key="1">
    <source>
        <dbReference type="SAM" id="MobiDB-lite"/>
    </source>
</evidence>
<name>A0A0E9T687_ANGAN</name>
<feature type="region of interest" description="Disordered" evidence="1">
    <location>
        <begin position="1"/>
        <end position="27"/>
    </location>
</feature>
<reference evidence="2" key="1">
    <citation type="submission" date="2014-11" db="EMBL/GenBank/DDBJ databases">
        <authorList>
            <person name="Amaro Gonzalez C."/>
        </authorList>
    </citation>
    <scope>NUCLEOTIDE SEQUENCE</scope>
</reference>